<name>A0ABM8TSG0_9BURK</name>
<dbReference type="PANTHER" id="PTHR43333:SF1">
    <property type="entry name" value="D-ISOMER SPECIFIC 2-HYDROXYACID DEHYDROGENASE NAD-BINDING DOMAIN-CONTAINING PROTEIN"/>
    <property type="match status" value="1"/>
</dbReference>
<evidence type="ECO:0000256" key="2">
    <source>
        <dbReference type="ARBA" id="ARBA00023027"/>
    </source>
</evidence>
<evidence type="ECO:0000313" key="5">
    <source>
        <dbReference type="Proteomes" id="UP000672657"/>
    </source>
</evidence>
<gene>
    <name evidence="4" type="primary">ghrA_2</name>
    <name evidence="4" type="ORF">LMG26411_06553</name>
</gene>
<organism evidence="4 5">
    <name type="scientific">Cupriavidus numazuensis</name>
    <dbReference type="NCBI Taxonomy" id="221992"/>
    <lineage>
        <taxon>Bacteria</taxon>
        <taxon>Pseudomonadati</taxon>
        <taxon>Pseudomonadota</taxon>
        <taxon>Betaproteobacteria</taxon>
        <taxon>Burkholderiales</taxon>
        <taxon>Burkholderiaceae</taxon>
        <taxon>Cupriavidus</taxon>
    </lineage>
</organism>
<keyword evidence="5" id="KW-1185">Reference proteome</keyword>
<dbReference type="GO" id="GO:0030267">
    <property type="term" value="F:glyoxylate reductase (NADPH) activity"/>
    <property type="evidence" value="ECO:0007669"/>
    <property type="project" value="UniProtKB-EC"/>
</dbReference>
<evidence type="ECO:0000259" key="3">
    <source>
        <dbReference type="Pfam" id="PF02826"/>
    </source>
</evidence>
<evidence type="ECO:0000313" key="4">
    <source>
        <dbReference type="EMBL" id="CAG2159240.1"/>
    </source>
</evidence>
<dbReference type="EMBL" id="CAJPVI010000056">
    <property type="protein sequence ID" value="CAG2159240.1"/>
    <property type="molecule type" value="Genomic_DNA"/>
</dbReference>
<comment type="caution">
    <text evidence="4">The sequence shown here is derived from an EMBL/GenBank/DDBJ whole genome shotgun (WGS) entry which is preliminary data.</text>
</comment>
<keyword evidence="1 4" id="KW-0560">Oxidoreductase</keyword>
<accession>A0ABM8TSG0</accession>
<reference evidence="4 5" key="1">
    <citation type="submission" date="2021-03" db="EMBL/GenBank/DDBJ databases">
        <authorList>
            <person name="Peeters C."/>
        </authorList>
    </citation>
    <scope>NUCLEOTIDE SEQUENCE [LARGE SCALE GENOMIC DNA]</scope>
    <source>
        <strain evidence="4 5">LMG 26411</strain>
    </source>
</reference>
<keyword evidence="2" id="KW-0520">NAD</keyword>
<proteinExistence type="predicted"/>
<dbReference type="PANTHER" id="PTHR43333">
    <property type="entry name" value="2-HACID_DH_C DOMAIN-CONTAINING PROTEIN"/>
    <property type="match status" value="1"/>
</dbReference>
<dbReference type="CDD" id="cd12164">
    <property type="entry name" value="GDH_like_2"/>
    <property type="match status" value="1"/>
</dbReference>
<sequence length="338" mass="36942">MAATCHPVAAFTNFPNAVVKMPMTEDTPSGALAFYSAFDDFDTWKRALQAQLPKLKVIHSSEITEPADIHYALAWKPPENFFAGMTNLRLIVNLGAGVDSLVQRQDLPSGIPITRLTDPQMARMMAGYVLFAVLRHARDIPYFEQAQRRGEWAYRHPRSPQDIRVAVLGLGQLGAKAAHELQRQGFKMIGWSRSPAQIEGVECFSGLETLDTVLGQADIVVVMLPLTPQTAGILDRSRLERLPRGAAFINVARGALVDQTALTELLQSGHIGGATLDVFEREPLPAGNPLWSMPNVLITPHLASVAIPSSAARQIAENIIRVSADELPDNIIDPARGY</sequence>
<protein>
    <submittedName>
        <fullName evidence="4">Glyoxylate/hydroxypyruvate reductase A</fullName>
        <ecNumber evidence="4">1.1.1.79</ecNumber>
    </submittedName>
</protein>
<evidence type="ECO:0000256" key="1">
    <source>
        <dbReference type="ARBA" id="ARBA00023002"/>
    </source>
</evidence>
<dbReference type="EC" id="1.1.1.79" evidence="4"/>
<dbReference type="Pfam" id="PF02826">
    <property type="entry name" value="2-Hacid_dh_C"/>
    <property type="match status" value="1"/>
</dbReference>
<feature type="domain" description="D-isomer specific 2-hydroxyacid dehydrogenase NAD-binding" evidence="3">
    <location>
        <begin position="132"/>
        <end position="303"/>
    </location>
</feature>
<dbReference type="SUPFAM" id="SSF52283">
    <property type="entry name" value="Formate/glycerate dehydrogenase catalytic domain-like"/>
    <property type="match status" value="1"/>
</dbReference>
<dbReference type="Proteomes" id="UP000672657">
    <property type="component" value="Unassembled WGS sequence"/>
</dbReference>
<dbReference type="SUPFAM" id="SSF51735">
    <property type="entry name" value="NAD(P)-binding Rossmann-fold domains"/>
    <property type="match status" value="1"/>
</dbReference>
<dbReference type="Gene3D" id="3.40.50.720">
    <property type="entry name" value="NAD(P)-binding Rossmann-like Domain"/>
    <property type="match status" value="2"/>
</dbReference>
<dbReference type="InterPro" id="IPR036291">
    <property type="entry name" value="NAD(P)-bd_dom_sf"/>
</dbReference>
<dbReference type="InterPro" id="IPR006140">
    <property type="entry name" value="D-isomer_DH_NAD-bd"/>
</dbReference>